<protein>
    <recommendedName>
        <fullName evidence="3">Protein TEX261</fullName>
    </recommendedName>
</protein>
<accession>A0A0L7L407</accession>
<organism evidence="8 9">
    <name type="scientific">Operophtera brumata</name>
    <name type="common">Winter moth</name>
    <name type="synonym">Phalaena brumata</name>
    <dbReference type="NCBI Taxonomy" id="104452"/>
    <lineage>
        <taxon>Eukaryota</taxon>
        <taxon>Metazoa</taxon>
        <taxon>Ecdysozoa</taxon>
        <taxon>Arthropoda</taxon>
        <taxon>Hexapoda</taxon>
        <taxon>Insecta</taxon>
        <taxon>Pterygota</taxon>
        <taxon>Neoptera</taxon>
        <taxon>Endopterygota</taxon>
        <taxon>Lepidoptera</taxon>
        <taxon>Glossata</taxon>
        <taxon>Ditrysia</taxon>
        <taxon>Geometroidea</taxon>
        <taxon>Geometridae</taxon>
        <taxon>Larentiinae</taxon>
        <taxon>Operophtera</taxon>
    </lineage>
</organism>
<dbReference type="Proteomes" id="UP000037510">
    <property type="component" value="Unassembled WGS sequence"/>
</dbReference>
<evidence type="ECO:0000256" key="6">
    <source>
        <dbReference type="ARBA" id="ARBA00023136"/>
    </source>
</evidence>
<comment type="caution">
    <text evidence="8">The sequence shown here is derived from an EMBL/GenBank/DDBJ whole genome shotgun (WGS) entry which is preliminary data.</text>
</comment>
<dbReference type="GO" id="GO:0000139">
    <property type="term" value="C:Golgi membrane"/>
    <property type="evidence" value="ECO:0007669"/>
    <property type="project" value="TreeGrafter"/>
</dbReference>
<dbReference type="GO" id="GO:0006888">
    <property type="term" value="P:endoplasmic reticulum to Golgi vesicle-mediated transport"/>
    <property type="evidence" value="ECO:0007669"/>
    <property type="project" value="InterPro"/>
</dbReference>
<keyword evidence="6 7" id="KW-0472">Membrane</keyword>
<comment type="subcellular location">
    <subcellularLocation>
        <location evidence="1">Membrane</location>
        <topology evidence="1">Multi-pass membrane protein</topology>
    </subcellularLocation>
</comment>
<gene>
    <name evidence="8" type="ORF">OBRU01_15788</name>
</gene>
<proteinExistence type="inferred from homology"/>
<dbReference type="PANTHER" id="PTHR13144">
    <property type="entry name" value="TEX261 PROTEIN"/>
    <property type="match status" value="1"/>
</dbReference>
<evidence type="ECO:0000256" key="7">
    <source>
        <dbReference type="SAM" id="Phobius"/>
    </source>
</evidence>
<evidence type="ECO:0000256" key="5">
    <source>
        <dbReference type="ARBA" id="ARBA00022989"/>
    </source>
</evidence>
<dbReference type="GO" id="GO:0097020">
    <property type="term" value="F:COPII receptor activity"/>
    <property type="evidence" value="ECO:0007669"/>
    <property type="project" value="InterPro"/>
</dbReference>
<comment type="similarity">
    <text evidence="2">Belongs to the SVP26 family.</text>
</comment>
<dbReference type="STRING" id="104452.A0A0L7L407"/>
<evidence type="ECO:0000256" key="3">
    <source>
        <dbReference type="ARBA" id="ARBA00017877"/>
    </source>
</evidence>
<keyword evidence="5 7" id="KW-1133">Transmembrane helix</keyword>
<evidence type="ECO:0000313" key="9">
    <source>
        <dbReference type="Proteomes" id="UP000037510"/>
    </source>
</evidence>
<evidence type="ECO:0000256" key="4">
    <source>
        <dbReference type="ARBA" id="ARBA00022692"/>
    </source>
</evidence>
<dbReference type="GO" id="GO:0030134">
    <property type="term" value="C:COPII-coated ER to Golgi transport vesicle"/>
    <property type="evidence" value="ECO:0007669"/>
    <property type="project" value="TreeGrafter"/>
</dbReference>
<dbReference type="PANTHER" id="PTHR13144:SF0">
    <property type="entry name" value="PROTEIN TEX261"/>
    <property type="match status" value="1"/>
</dbReference>
<sequence length="122" mass="13859">MAIRVHAAGLYYLAELVEEYSVVAKYFISWAVVLTAFLHIGLLLFEDLPFHLCAMGLVQQTLHFLLLREFPIVRVTSLTFLLGVGSFRSLPRFEFSRTFTSNCKDVLLDPDFKLLAASSSKR</sequence>
<dbReference type="GO" id="GO:0005789">
    <property type="term" value="C:endoplasmic reticulum membrane"/>
    <property type="evidence" value="ECO:0007669"/>
    <property type="project" value="TreeGrafter"/>
</dbReference>
<dbReference type="EMBL" id="JTDY01003077">
    <property type="protein sequence ID" value="KOB70192.1"/>
    <property type="molecule type" value="Genomic_DNA"/>
</dbReference>
<dbReference type="Pfam" id="PF04148">
    <property type="entry name" value="Erv26"/>
    <property type="match status" value="1"/>
</dbReference>
<evidence type="ECO:0000256" key="1">
    <source>
        <dbReference type="ARBA" id="ARBA00004141"/>
    </source>
</evidence>
<feature type="transmembrane region" description="Helical" evidence="7">
    <location>
        <begin position="26"/>
        <end position="45"/>
    </location>
</feature>
<keyword evidence="9" id="KW-1185">Reference proteome</keyword>
<dbReference type="InterPro" id="IPR007277">
    <property type="entry name" value="Svp26/Tex261"/>
</dbReference>
<evidence type="ECO:0000256" key="2">
    <source>
        <dbReference type="ARBA" id="ARBA00008096"/>
    </source>
</evidence>
<name>A0A0L7L407_OPEBR</name>
<evidence type="ECO:0000313" key="8">
    <source>
        <dbReference type="EMBL" id="KOB70192.1"/>
    </source>
</evidence>
<reference evidence="8 9" key="1">
    <citation type="journal article" date="2015" name="Genome Biol. Evol.">
        <title>The genome of winter moth (Operophtera brumata) provides a genomic perspective on sexual dimorphism and phenology.</title>
        <authorList>
            <person name="Derks M.F."/>
            <person name="Smit S."/>
            <person name="Salis L."/>
            <person name="Schijlen E."/>
            <person name="Bossers A."/>
            <person name="Mateman C."/>
            <person name="Pijl A.S."/>
            <person name="de Ridder D."/>
            <person name="Groenen M.A."/>
            <person name="Visser M.E."/>
            <person name="Megens H.J."/>
        </authorList>
    </citation>
    <scope>NUCLEOTIDE SEQUENCE [LARGE SCALE GENOMIC DNA]</scope>
    <source>
        <strain evidence="8">WM2013NL</strain>
        <tissue evidence="8">Head and thorax</tissue>
    </source>
</reference>
<dbReference type="AlphaFoldDB" id="A0A0L7L407"/>
<keyword evidence="4 7" id="KW-0812">Transmembrane</keyword>